<name>A0A1Q9EJY2_SYMMI</name>
<dbReference type="PROSITE" id="PS50157">
    <property type="entry name" value="ZINC_FINGER_C2H2_2"/>
    <property type="match status" value="1"/>
</dbReference>
<dbReference type="EMBL" id="LSRX01000132">
    <property type="protein sequence ID" value="OLQ07753.1"/>
    <property type="molecule type" value="Genomic_DNA"/>
</dbReference>
<dbReference type="PROSITE" id="PS00028">
    <property type="entry name" value="ZINC_FINGER_C2H2_1"/>
    <property type="match status" value="1"/>
</dbReference>
<dbReference type="InterPro" id="IPR013087">
    <property type="entry name" value="Znf_C2H2_type"/>
</dbReference>
<dbReference type="OrthoDB" id="413478at2759"/>
<keyword evidence="2" id="KW-1185">Reference proteome</keyword>
<reference evidence="1 2" key="1">
    <citation type="submission" date="2016-02" db="EMBL/GenBank/DDBJ databases">
        <title>Genome analysis of coral dinoflagellate symbionts highlights evolutionary adaptations to a symbiotic lifestyle.</title>
        <authorList>
            <person name="Aranda M."/>
            <person name="Li Y."/>
            <person name="Liew Y.J."/>
            <person name="Baumgarten S."/>
            <person name="Simakov O."/>
            <person name="Wilson M."/>
            <person name="Piel J."/>
            <person name="Ashoor H."/>
            <person name="Bougouffa S."/>
            <person name="Bajic V.B."/>
            <person name="Ryu T."/>
            <person name="Ravasi T."/>
            <person name="Bayer T."/>
            <person name="Micklem G."/>
            <person name="Kim H."/>
            <person name="Bhak J."/>
            <person name="Lajeunesse T.C."/>
            <person name="Voolstra C.R."/>
        </authorList>
    </citation>
    <scope>NUCLEOTIDE SEQUENCE [LARGE SCALE GENOMIC DNA]</scope>
    <source>
        <strain evidence="1 2">CCMP2467</strain>
    </source>
</reference>
<dbReference type="InterPro" id="IPR002156">
    <property type="entry name" value="RNaseH_domain"/>
</dbReference>
<dbReference type="InterPro" id="IPR036397">
    <property type="entry name" value="RNaseH_sf"/>
</dbReference>
<dbReference type="SUPFAM" id="SSF53098">
    <property type="entry name" value="Ribonuclease H-like"/>
    <property type="match status" value="1"/>
</dbReference>
<accession>A0A1Q9EJY2</accession>
<dbReference type="InterPro" id="IPR036691">
    <property type="entry name" value="Endo/exonu/phosph_ase_sf"/>
</dbReference>
<dbReference type="Proteomes" id="UP000186817">
    <property type="component" value="Unassembled WGS sequence"/>
</dbReference>
<dbReference type="Gene3D" id="3.60.10.10">
    <property type="entry name" value="Endonuclease/exonuclease/phosphatase"/>
    <property type="match status" value="1"/>
</dbReference>
<dbReference type="InterPro" id="IPR012337">
    <property type="entry name" value="RNaseH-like_sf"/>
</dbReference>
<dbReference type="PROSITE" id="PS50879">
    <property type="entry name" value="RNASE_H_1"/>
    <property type="match status" value="1"/>
</dbReference>
<dbReference type="GO" id="GO:0003676">
    <property type="term" value="F:nucleic acid binding"/>
    <property type="evidence" value="ECO:0007669"/>
    <property type="project" value="InterPro"/>
</dbReference>
<organism evidence="1 2">
    <name type="scientific">Symbiodinium microadriaticum</name>
    <name type="common">Dinoflagellate</name>
    <name type="synonym">Zooxanthella microadriatica</name>
    <dbReference type="NCBI Taxonomy" id="2951"/>
    <lineage>
        <taxon>Eukaryota</taxon>
        <taxon>Sar</taxon>
        <taxon>Alveolata</taxon>
        <taxon>Dinophyceae</taxon>
        <taxon>Suessiales</taxon>
        <taxon>Symbiodiniaceae</taxon>
        <taxon>Symbiodinium</taxon>
    </lineage>
</organism>
<evidence type="ECO:0000313" key="2">
    <source>
        <dbReference type="Proteomes" id="UP000186817"/>
    </source>
</evidence>
<dbReference type="SUPFAM" id="SSF56219">
    <property type="entry name" value="DNase I-like"/>
    <property type="match status" value="1"/>
</dbReference>
<sequence>MHETSFIEDMLSEATPGLPLPIAKEAVGPLPLPPDSGVARRDTLPLPHKDIADNRFLQDALAESPQHPTPVHLSVQARYAGFTRLLTSLFPHSLWGQLLRELRLSTHIQRSRRQLTLLPPSDSVLCPTHPSETHIVTSDTTQGSSFLDQLLVNVSFVLLTPDYSHETLALDILVPQPLPEVLDLIDVCRDTTRKCLFPRLVSVSPQPDICWGTLLALPAWCDQTITVCLNTYALQGTLFAVTAPPTADRYRLLMLANLPLSTAVNIYRPHSSFPLSEGEEIHLSTGDCLTFCPPGNTPDPVLTLADMVQTHLPWSAGPPFPEPPGDRRYCVVSDQGYRGFKLLPERSMYYKADIAQLLHLRSPLLSLQPAQPAVHDAADSGWSCATAVAAGEGYRQESNDSESVGLLDCRPLPSSLDLDLAFSGTAQGMPTSQTPFQIEPFASPAYNNARAATRRLGFPWPRGRLGTEAPTQVHFTLLAPEYVQDLQLLFPVLWPVFPQPLHDCGSVLIVPDWPTERVIVCIDRTSIDGHLFAAHTLPLTDKHALLNLAGFSGAALLDVYIPHRQTPVDYGEDVWLVTGMCITFVEQDVHRTPPYSLEDMLRTRTIWAPYEAPSAGLEEDRFCIVSEGFYHAFPLLPARASFFLADIASRLQLSFSQIALTPASPSPIDVCLYGRACRNIIGVSTLSAYSGAAAVRIAARAFGQPWPHQPQHGRFAIVVDALRPALHLAETAVTLAVCVLTPGHLKEVVSIYPHPDDTIDSLISELRQVRDADKHRLYPFIEIPRVQPHSHWLLAFAFPSWAVVDRFVVFDLTSVDARFFVETVPVTLSRQVIFDIVRLPLAPALHIYIDEDAEPLPGDIEFPAQTGMLISLRPATAGRPPVFPVGQVLHTARPGEPHPVDLPSPAGRHLCIVTEHGHSVFSVADGQNPPSPMALPSLLGHPSGSRICPSYRQPADVEVFGFPCSAVLAIVSPSDDDSPYACIFDARGLLQGWTMLPFGEEGLPIEEAFTLLETFMPPHWQLHLEGADAEAGHFCCYDGHVIRASFVPETPDIASDGYDTDDADHESFADAFPPPSPEPSDTSSDHDMSPGDNPTPRRSRSPRRGNSPPGAAFRSHAHIDRPRLAAPRQRAPRHSAPFARPTNSPPRLRLQCLMCFLLLAPVQGGMQNESLPDPTACMGTFHSAHCHHSGFEARPLPTPLRNARHDFGAACASLPAESSPERTLIDGPFHTLLQESLADPQCPAMFLAATLLDTLFEHFAATSPVSTSGPWPDSPPRHISLSDCLVPTAHQRQCLALEKELPHTFDVDEAPDWLDNDLTALLRNSCISLELRTSFVNLRCWHAEGCPRPSRLSIYTDGSASSDPSDLRPASWAFAVFAQAKGLDYLVGHASSVTAPPCSAYHLGETRDDALTGELLALCWGLAWTAQYGSSFNAPVDFYYDSQCAGGGVFGISRSPTGADPAAYTRLASCAIALRQYTSARAAVQHAYVPSHAGHIGNELADGLAKTARAHISSHDDCALPLWVSRFSRHRLKDWAWAMVPGHTDLPRPYVFETEAARAQLDPPTPVEVPTQGLQTHCLPAADATYNLCCVSFNALTLKDPKAKGAPAAPLGLRLAGRKAILKQSLSDTGPHLVGLQETRLQASDCQPDEDYYIFNAEADAKGHGGCALWLSEHRPFGSCRGQSLVFQERDVTVVSTSHRHVTANVLAPRLRLHVQVVHAPSVPTSGLSAVRAFWSERAKELAHRPSGTDFVLLCDANSRLGSTVSMHVGDKHPDSENDAGTLFHEFLAQISAFVPSTFSDFQQGPGDTWCSPCGKWSRIDYIVLPLAWQFFDITASTLPDAETLQKRDDHIPVLSRVSFARTAPATSYSVNVRKAVRPAMPQTPQDRLSARNRFATVAAVPWSLHVDVHHRQLTDAWTQAWTDTAPEDVATRPRQPFLSADTLSVVQLRKALRQYLRHEQRERHRRILLIAFAAFRLHTEHTGLTAQAVAAADRWFRHMDCSEAQALCALHLSTKTIRRKVAADRAQYLSGLATQAMSCTLRDPWALYQAVRRAFPSARPSRRSAFKPLPSLLLADGTRAASFEDRNEGWRAHFAMQEAGDKIAPADYTAHFFTYRRKPAWSFDVSVVPSLRQIETVIHSLQTHKAVGSDSVSAELLRTDVPAASRQLLPVLAKAAIRVFEPVAFRGGDLFLLAKRASKVLGCDAYRSILISSVPGKIYHRCLRQQLLPAFDQTRHPLHASIMPGQGIELISIAAKTFFSLCNNTGRKAALVFFDLKAAFYQVVRQLLVDTQDSDEELLVLFHKLGLPPSATAELKEKLSGILLLEGAGVSAHARALVTDLFQGTYFRLTTDTAITLTRRGTRPGDPAADLLFAFTLSAYIAAATKALAGRNLLADLPSPSSRPPGVKHHNPVDLQCPAWADDFFFPQTGAAFPDLLDRVSSSTTLLTEHASSLGMTVKFGEDKTAAMLPAELLAKHAALLTTNSEGALGLSLRDATCQTQCFLPAVHTYKHLGGILTSDSNPSPDLHFRYAQSMGVVRPLRRKLFGDLRFELPVRRTLLRSLAVSRYVHTAAAMLLHATVHKRLWERQYLSLWRVLVARHAVDAQAHSYEVLRQGQAASPALALASARASCLRKLFTVGPSNLLALLWDHWALHPKSSWLAQLHEDVQHVAVYCPTATACLGSPPYVAGLIEAFESDPYWWPTQVKAATRLFLRDLEEWRAARKAASRMPPHIRANTSDSYACYLCTSTFPLRKHLHAHLARAHHVYSPARHYALSEVCPCCLRVYPDVLLAQLHLKRQLKRQHALLPEPSSADTGKPTAPKVLQDVFRSPSGLGSRPA</sequence>
<dbReference type="Gene3D" id="3.30.420.10">
    <property type="entry name" value="Ribonuclease H-like superfamily/Ribonuclease H"/>
    <property type="match status" value="1"/>
</dbReference>
<evidence type="ECO:0000313" key="1">
    <source>
        <dbReference type="EMBL" id="OLQ07753.1"/>
    </source>
</evidence>
<gene>
    <name evidence="1" type="ORF">AK812_SmicGene8811</name>
</gene>
<proteinExistence type="predicted"/>
<comment type="caution">
    <text evidence="1">The sequence shown here is derived from an EMBL/GenBank/DDBJ whole genome shotgun (WGS) entry which is preliminary data.</text>
</comment>
<protein>
    <submittedName>
        <fullName evidence="1">Uncharacterized protein</fullName>
    </submittedName>
</protein>
<dbReference type="GO" id="GO:0004523">
    <property type="term" value="F:RNA-DNA hybrid ribonuclease activity"/>
    <property type="evidence" value="ECO:0007669"/>
    <property type="project" value="InterPro"/>
</dbReference>